<dbReference type="InterPro" id="IPR038231">
    <property type="entry name" value="MepB-like_sf"/>
</dbReference>
<dbReference type="Gene3D" id="3.30.730.10">
    <property type="entry name" value="AP2/ERF domain"/>
    <property type="match status" value="1"/>
</dbReference>
<reference evidence="8" key="1">
    <citation type="submission" date="2021-02" db="EMBL/GenBank/DDBJ databases">
        <authorList>
            <person name="Dougan E. K."/>
            <person name="Rhodes N."/>
            <person name="Thang M."/>
            <person name="Chan C."/>
        </authorList>
    </citation>
    <scope>NUCLEOTIDE SEQUENCE</scope>
</reference>
<dbReference type="GO" id="GO:0005634">
    <property type="term" value="C:nucleus"/>
    <property type="evidence" value="ECO:0007669"/>
    <property type="project" value="UniProtKB-SubCell"/>
</dbReference>
<feature type="region of interest" description="Disordered" evidence="6">
    <location>
        <begin position="959"/>
        <end position="985"/>
    </location>
</feature>
<dbReference type="Gene3D" id="3.40.1350.140">
    <property type="entry name" value="MepB-like"/>
    <property type="match status" value="1"/>
</dbReference>
<feature type="domain" description="AP2/ERF" evidence="7">
    <location>
        <begin position="44"/>
        <end position="104"/>
    </location>
</feature>
<comment type="subcellular location">
    <subcellularLocation>
        <location evidence="1">Nucleus</location>
    </subcellularLocation>
</comment>
<evidence type="ECO:0000256" key="5">
    <source>
        <dbReference type="ARBA" id="ARBA00023242"/>
    </source>
</evidence>
<dbReference type="GO" id="GO:0003700">
    <property type="term" value="F:DNA-binding transcription factor activity"/>
    <property type="evidence" value="ECO:0007669"/>
    <property type="project" value="InterPro"/>
</dbReference>
<proteinExistence type="predicted"/>
<dbReference type="SUPFAM" id="SSF54171">
    <property type="entry name" value="DNA-binding domain"/>
    <property type="match status" value="1"/>
</dbReference>
<feature type="compositionally biased region" description="Polar residues" evidence="6">
    <location>
        <begin position="2616"/>
        <end position="2625"/>
    </location>
</feature>
<evidence type="ECO:0000256" key="1">
    <source>
        <dbReference type="ARBA" id="ARBA00004123"/>
    </source>
</evidence>
<evidence type="ECO:0000313" key="9">
    <source>
        <dbReference type="Proteomes" id="UP000604046"/>
    </source>
</evidence>
<dbReference type="InterPro" id="IPR001471">
    <property type="entry name" value="AP2/ERF_dom"/>
</dbReference>
<keyword evidence="2" id="KW-0805">Transcription regulation</keyword>
<protein>
    <recommendedName>
        <fullName evidence="7">AP2/ERF domain-containing protein</fullName>
    </recommendedName>
</protein>
<dbReference type="OrthoDB" id="568096at2759"/>
<evidence type="ECO:0000313" key="8">
    <source>
        <dbReference type="EMBL" id="CAE7556369.1"/>
    </source>
</evidence>
<evidence type="ECO:0000256" key="2">
    <source>
        <dbReference type="ARBA" id="ARBA00023015"/>
    </source>
</evidence>
<keyword evidence="9" id="KW-1185">Reference proteome</keyword>
<evidence type="ECO:0000256" key="4">
    <source>
        <dbReference type="ARBA" id="ARBA00023163"/>
    </source>
</evidence>
<feature type="compositionally biased region" description="Low complexity" evidence="6">
    <location>
        <begin position="2500"/>
        <end position="2511"/>
    </location>
</feature>
<dbReference type="PROSITE" id="PS51032">
    <property type="entry name" value="AP2_ERF"/>
    <property type="match status" value="1"/>
</dbReference>
<feature type="region of interest" description="Disordered" evidence="6">
    <location>
        <begin position="704"/>
        <end position="729"/>
    </location>
</feature>
<feature type="region of interest" description="Disordered" evidence="6">
    <location>
        <begin position="484"/>
        <end position="504"/>
    </location>
</feature>
<dbReference type="InterPro" id="IPR016177">
    <property type="entry name" value="DNA-bd_dom_sf"/>
</dbReference>
<feature type="compositionally biased region" description="Low complexity" evidence="6">
    <location>
        <begin position="552"/>
        <end position="570"/>
    </location>
</feature>
<feature type="compositionally biased region" description="Low complexity" evidence="6">
    <location>
        <begin position="959"/>
        <end position="970"/>
    </location>
</feature>
<accession>A0A812U871</accession>
<dbReference type="InterPro" id="IPR036955">
    <property type="entry name" value="AP2/ERF_dom_sf"/>
</dbReference>
<gene>
    <name evidence="8" type="ORF">SNAT2548_LOCUS31277</name>
</gene>
<feature type="compositionally biased region" description="Low complexity" evidence="6">
    <location>
        <begin position="707"/>
        <end position="721"/>
    </location>
</feature>
<dbReference type="Proteomes" id="UP000604046">
    <property type="component" value="Unassembled WGS sequence"/>
</dbReference>
<evidence type="ECO:0000256" key="3">
    <source>
        <dbReference type="ARBA" id="ARBA00023125"/>
    </source>
</evidence>
<feature type="region of interest" description="Disordered" evidence="6">
    <location>
        <begin position="2103"/>
        <end position="2123"/>
    </location>
</feature>
<name>A0A812U871_9DINO</name>
<dbReference type="GO" id="GO:0003677">
    <property type="term" value="F:DNA binding"/>
    <property type="evidence" value="ECO:0007669"/>
    <property type="project" value="UniProtKB-KW"/>
</dbReference>
<organism evidence="8 9">
    <name type="scientific">Symbiodinium natans</name>
    <dbReference type="NCBI Taxonomy" id="878477"/>
    <lineage>
        <taxon>Eukaryota</taxon>
        <taxon>Sar</taxon>
        <taxon>Alveolata</taxon>
        <taxon>Dinophyceae</taxon>
        <taxon>Suessiales</taxon>
        <taxon>Symbiodiniaceae</taxon>
        <taxon>Symbiodinium</taxon>
    </lineage>
</organism>
<keyword evidence="3" id="KW-0238">DNA-binding</keyword>
<dbReference type="EMBL" id="CAJNDS010002649">
    <property type="protein sequence ID" value="CAE7556369.1"/>
    <property type="molecule type" value="Genomic_DNA"/>
</dbReference>
<keyword evidence="5" id="KW-0539">Nucleus</keyword>
<feature type="compositionally biased region" description="Basic residues" evidence="6">
    <location>
        <begin position="2487"/>
        <end position="2497"/>
    </location>
</feature>
<keyword evidence="4" id="KW-0804">Transcription</keyword>
<feature type="region of interest" description="Disordered" evidence="6">
    <location>
        <begin position="2411"/>
        <end position="2637"/>
    </location>
</feature>
<feature type="compositionally biased region" description="Basic and acidic residues" evidence="6">
    <location>
        <begin position="586"/>
        <end position="595"/>
    </location>
</feature>
<feature type="region of interest" description="Disordered" evidence="6">
    <location>
        <begin position="1125"/>
        <end position="1149"/>
    </location>
</feature>
<evidence type="ECO:0000259" key="7">
    <source>
        <dbReference type="PROSITE" id="PS51032"/>
    </source>
</evidence>
<feature type="region of interest" description="Disordered" evidence="6">
    <location>
        <begin position="548"/>
        <end position="603"/>
    </location>
</feature>
<comment type="caution">
    <text evidence="8">The sequence shown here is derived from an EMBL/GenBank/DDBJ whole genome shotgun (WGS) entry which is preliminary data.</text>
</comment>
<sequence>MATRCVSSSRWALQVILGLDIHMLGQQRNLQLPRLCWHRWVSSQYNGVYWNKARGKYHARVGFKGQHKHVGYFLTEQEAAHAYDLRLRGLCHDGIRLKRSLNFPTPLEASFKEDPQKSRRRALAVYSKNASKEDASFDRLRRLFMSSPQAETYEIIRVSESSKVDALFQPRGSLTGGLALQLKSASFRQQDYGYVFSRTRGYAGMLLVLLPLDGDALWALPGASVTQWHFFIKPGSSRDMALQVRDVGSLLEGCYRNRQDFPHLSLSEARLQCSPTHLVEEQAHALLTTLFSRIGCQLQKSFAGLATVDSVLVGEGGRWRVQEKASTLQARGYSANLWKCGGALGRLAYAETDFDLLLVSLLDDGQLAGLFAFPSDLLTNLGYLGQRACGLQLHPPWRLPKGEKTRVKYAWQLAYFVDLRKWDAETPQLPAEMRCVLGALLARLAEGQEKTRRRVAQAAAERVFPEVGLAEALKASPLAAALDMATSRPEGERRPSVSSQPLNTELCRQSGNMNLADIKATAKTDPFLALDRLRSEFQEIGRIQHFGGGSLASGSVTPSSARSSVSPSMSFKKKTEPHSLSSLREASSRSSERSRVSRRFGLRQATAGKGVEESFSPVSLQNGLSPRRKTCPDLLENQVKEKWLQERLAEQVSLQCVLQSARLRKAKKNLIIDAELERLRAALAAAGRAAARLRPMKVGRGLRSQVELASKPESASASPELRPLAGPSQPEVTATPLLCASALRHTVSACGEGLLAAAAAKAKEAMGPLAVSEGEPLEEARTSTAHATDALWAEILHQQAVRLAQLESENQSLRWRADRLRKAPEPGELRSLLAAQAEVVAQLMPSDQPRSPVEVTSDAYEAQIQKACHMRRLQSPHAEPLQLLDECLAFSGRKFWEDSRWQEQVHRDALATIEALLLERERLRFLQMPPSGVEDSLARAEDLCRALCDEVEGDQAGAKQADAVPAAAKAGSRRPSFRGQLPSEAPGPVSCSALGQVQVTVVHSVPHKMALWEVVGGVGHSGVLVRSGPSLSDELCEARLSTGAVVKEIDSMDGRLCYELVRGEGPARGWVTMKLRGKDLLVKAEDSEPSRAQRRGRFSEWASQKSEVAVVEDASTGSEVEMPAVVTSESEDNTENTQIQAGKEPTEDEREAFRQYTEKFGECRDGSNPGYSRKAFPWFTGPGKPPQGEKVSTESLQAALSYRPTKKPLTKVNLTEVDSDREEIPLCTRCSMPVGEFAYQGREGKETCVHTECMAQVLLKEAQREEEHRTTRENNKKLKNRMEYNIGWRMDSVPTNLRLAERMGCHPAPQGLCCLVLDEASKTVRVAATLEPSASVNLEYLLLALKVRKTASREPLFSLDPIDPKNLENSPQKKVFEPSWLAGTSAGDVMFQADYFLKELALGEYSMPVLGMLSVFDWSEMGDKDKTWSGREWFVVKKAEVRMAEDQTLIPHVRMGVEAREQIVTPKGLEDAPVTVPTHPLKKFAEAFTRNFDLIAERKSVIFHLRELAKASVMAKYLVDSKARIDPSWYRLADEIVKGAAPEPHMEIPQLWNMRGNSRIKLKNGRLIDMVTGGQSKLQAIYGGVEFGLDRFELAQRHALQGQPQPTGMQLGQSGRPMFMPQRFQLGQREMPQGVDLNLDKFSLSTEERFRGRLPPCSGDAASLEGRTTLGKAFLRSLGQKSWPGMKVDDQKLLLNIFDVPQCDRTEEGDAFTPPDPNLEYIVKVRSLVGEERSTRERRRARFADKSFVMANPGSEFPRSWTSRFQVELEGRVSHTVPTNFGLVKLEVDEAFKRSLLEDVIPKAAPEFHQVTEDGIAFRIYKLGSLEVRTIQEVDAPEMVHVVFSSRAVSWETRSSKPQDQLGKEKLSRCRVYVEAMEHEACNNYYIVLDTNEKSVLVTERKSDGSLSWLQNPHNLEDRNSLAKLLFTADCKEGLSLADVKPHFEAQPRDTDGEHRKRYAKALYVYTTGRSLKGKWGGSARRYMAPPMRGLGVQERDVARQELWDARAVRGGRGIALLLGCKTIRTSSTCVVFSSTFEICFGRDGQEVQQTPRAHNSWALIGGSDRSIGKAELGAAVAAELPTSVCWTPSPYSQRFAPRDAQRADAERGWPERKVPQVRPGKRGGCPWDALAKQLLRPIAGLPLEAHEDVSDRKARRWPDRVRRISNKFLGRLGRKPPDQEELRDILAWTLTPPRSWDLDDIAEGLLAHRKSEEVERPDGQTDIVERGRCEVLLDAPLETVYALVNDPTERAQWDDVIGPTLRKHEANGLSFVSFKFEAMMGLAAHDFLQWDAQQAFDRSRQECKEFRPGLGHWSHVVLWRPASAAGEGLPAHEGCYKAVAFALGLVRHARDPERQTKMVAMARVRFSSGLIQYILPRVIRSVLHSQSQKLMQVISDLSTDPTRRQTLRQKGLQGLARTARASAPPAAQAEVGSQKVRALRLARPKASTAKPKEDAAPTSKPASAEAPEAQEKSESVQEARTASPVKLRRGSVKQRRFSQGQEPGPPTQQEDVLPEALPAPVDPFLLSSPLPGASKDPDPPPSDSELSKPQAKEDPEPRSQQQAPKSGPELPQPDLEPPKSDPEPPDGPKFTGSASEPRKSGSEPLGPPPAPATENLGSPSSSRRGSILAEPGAGRG</sequence>
<feature type="compositionally biased region" description="Basic and acidic residues" evidence="6">
    <location>
        <begin position="2103"/>
        <end position="2115"/>
    </location>
</feature>
<evidence type="ECO:0000256" key="6">
    <source>
        <dbReference type="SAM" id="MobiDB-lite"/>
    </source>
</evidence>
<feature type="compositionally biased region" description="Low complexity" evidence="6">
    <location>
        <begin position="2417"/>
        <end position="2430"/>
    </location>
</feature>